<protein>
    <submittedName>
        <fullName evidence="3">WecB/TagA/CpsF family glycosyltransferase</fullName>
    </submittedName>
</protein>
<sequence>MLMEATSTLPTLRVGGIMTASVTRQQLAECMVRDVARARAGVQTQPKVVVASNGLVIALYHRHPEFRALIDQADIVDADGMPLIFASRLKHHAPLPERVATTDFLWDAAEHAARHGIRFYLLGAMPGVAARTAELLLERFPDLQIAGIRHGYFDAAETPRICEEIKAAGTDILWVGRGSPMQERFAIEQRENLAGLAWIRTCGGLFDHVGGGMRRAPAYMQKAGLEWLHRAILEPRRLGMRYLLTNPVAVFHLLTKTS</sequence>
<keyword evidence="2" id="KW-0808">Transferase</keyword>
<reference evidence="4" key="1">
    <citation type="submission" date="2023-07" db="EMBL/GenBank/DDBJ databases">
        <title>Whole genome sequence analysis of rice epiphytic Sphingomonas sanguinis OsEp_Plm_15B2.</title>
        <authorList>
            <person name="Sahu K.P."/>
            <person name="Asharani P."/>
            <person name="Reddy B."/>
            <person name="Kumar A."/>
        </authorList>
    </citation>
    <scope>NUCLEOTIDE SEQUENCE [LARGE SCALE GENOMIC DNA]</scope>
    <source>
        <strain evidence="4">OsEp_Plm_15B2</strain>
    </source>
</reference>
<dbReference type="PANTHER" id="PTHR34136">
    <property type="match status" value="1"/>
</dbReference>
<evidence type="ECO:0000313" key="4">
    <source>
        <dbReference type="Proteomes" id="UP001292182"/>
    </source>
</evidence>
<dbReference type="InterPro" id="IPR004629">
    <property type="entry name" value="WecG_TagA_CpsF"/>
</dbReference>
<dbReference type="EMBL" id="JAOBTW010000007">
    <property type="protein sequence ID" value="MDZ7281828.1"/>
    <property type="molecule type" value="Genomic_DNA"/>
</dbReference>
<proteinExistence type="predicted"/>
<evidence type="ECO:0000256" key="1">
    <source>
        <dbReference type="ARBA" id="ARBA00022676"/>
    </source>
</evidence>
<evidence type="ECO:0000256" key="2">
    <source>
        <dbReference type="ARBA" id="ARBA00022679"/>
    </source>
</evidence>
<name>A0ABU5LPJ4_9SPHN</name>
<organism evidence="3 4">
    <name type="scientific">Sphingomonas sanguinis</name>
    <dbReference type="NCBI Taxonomy" id="33051"/>
    <lineage>
        <taxon>Bacteria</taxon>
        <taxon>Pseudomonadati</taxon>
        <taxon>Pseudomonadota</taxon>
        <taxon>Alphaproteobacteria</taxon>
        <taxon>Sphingomonadales</taxon>
        <taxon>Sphingomonadaceae</taxon>
        <taxon>Sphingomonas</taxon>
    </lineage>
</organism>
<comment type="caution">
    <text evidence="3">The sequence shown here is derived from an EMBL/GenBank/DDBJ whole genome shotgun (WGS) entry which is preliminary data.</text>
</comment>
<keyword evidence="1" id="KW-0328">Glycosyltransferase</keyword>
<accession>A0ABU5LPJ4</accession>
<dbReference type="CDD" id="cd06533">
    <property type="entry name" value="Glyco_transf_WecG_TagA"/>
    <property type="match status" value="1"/>
</dbReference>
<gene>
    <name evidence="3" type="ORF">N4G62_07290</name>
</gene>
<dbReference type="Pfam" id="PF03808">
    <property type="entry name" value="Glyco_tran_WecG"/>
    <property type="match status" value="1"/>
</dbReference>
<keyword evidence="4" id="KW-1185">Reference proteome</keyword>
<dbReference type="NCBIfam" id="TIGR00696">
    <property type="entry name" value="wecG_tagA_cpsF"/>
    <property type="match status" value="1"/>
</dbReference>
<dbReference type="Proteomes" id="UP001292182">
    <property type="component" value="Unassembled WGS sequence"/>
</dbReference>
<evidence type="ECO:0000313" key="3">
    <source>
        <dbReference type="EMBL" id="MDZ7281828.1"/>
    </source>
</evidence>
<dbReference type="RefSeq" id="WP_322539046.1">
    <property type="nucleotide sequence ID" value="NZ_JAOBTW010000007.1"/>
</dbReference>
<dbReference type="PANTHER" id="PTHR34136:SF1">
    <property type="entry name" value="UDP-N-ACETYL-D-MANNOSAMINURONIC ACID TRANSFERASE"/>
    <property type="match status" value="1"/>
</dbReference>